<proteinExistence type="predicted"/>
<comment type="caution">
    <text evidence="2">The sequence shown here is derived from an EMBL/GenBank/DDBJ whole genome shotgun (WGS) entry which is preliminary data.</text>
</comment>
<feature type="compositionally biased region" description="Gly residues" evidence="1">
    <location>
        <begin position="893"/>
        <end position="907"/>
    </location>
</feature>
<accession>A0AAD3DT44</accession>
<feature type="non-terminal residue" evidence="2">
    <location>
        <position position="1"/>
    </location>
</feature>
<gene>
    <name evidence="2" type="ORF">Agub_g9363</name>
</gene>
<feature type="region of interest" description="Disordered" evidence="1">
    <location>
        <begin position="798"/>
        <end position="823"/>
    </location>
</feature>
<feature type="compositionally biased region" description="Low complexity" evidence="1">
    <location>
        <begin position="739"/>
        <end position="753"/>
    </location>
</feature>
<evidence type="ECO:0000256" key="1">
    <source>
        <dbReference type="SAM" id="MobiDB-lite"/>
    </source>
</evidence>
<sequence>VQVTAVAFVGPLMVATGTDRGDICVYDISTFRMEAVQRFHADEGHITTLAVRLTPRQAHDTATAAAPRGLDGGGVVSGPMGLPWRTSPSRPAGMGAGLGGLDASEQAGTDTLLAAASSAGGLHVFRAEGAGEHAWRHVHTGAVAGQPFLSYSPDGDYLAVGSGAHGGHLVVLDANTLQVVLEQPFPGSRLAGAGFLPAAAGGSQLVAVPRGGTLAGGVRLRLYAAPARGMPALIELTRPLREPHTSSASHGSGWEAQVAEGEDFLAWLERAANAPPAAASQDATAATAAGSRVPELSPIGTRFARGGAAGSGGAVSSPLAHVRGSPLPADRRRSPEAWAAALGLGFGAGGTGGDSGNGGGSWLAADAEAEVRQRGSLEVEPWASPAGGRRVGAALATTAATLGAEEEAEAVVAFAAAAGDPSRATVAKVASVGVANRGGGGGGASAAAAAGAVAAGLAVVESGACAGAEAEAGSPARTWQAQRPSTQPAARSWITGGPPRTDFLPQPTAPTQGTSTMSRNPAPAPPSARHAAAAAASKRTHLVTLGAGCIDEDAEAEAAAVQEEDEEGAEGEGEGLLSEEPELPHSGTLLPASGIPAAKNSASSSRYAAAPSLYDEDEQEAEMEAEERPRRPLVQGRSQEAPLGRAREGGQQHQQPPLHCGAAAGGAQAGGMQLGGAAGGPGGWLAGREDAEPGVEATLGGAGGDVLSYGGGADEAGGGLYDSSWREGDLTMTGPQMFGSSLSAAGRGAGSSLTHGSAGGDDSLSTASFHFQMPSQQQQRQQQQQPLLEETARLNLGPSRDTALAGGQRVSSPEPKANDPWVGGNSNPYLHGYGYSSYSHSDAAGAAAMDADYEGAGADPLLARTAYFSADQLASDGGLPEAISLGLGVALGPAGGGEDASGEGGSSSSGQQPYQSPWQQLLQAGLGGCG</sequence>
<feature type="compositionally biased region" description="Polar residues" evidence="1">
    <location>
        <begin position="477"/>
        <end position="489"/>
    </location>
</feature>
<organism evidence="2 3">
    <name type="scientific">Astrephomene gubernaculifera</name>
    <dbReference type="NCBI Taxonomy" id="47775"/>
    <lineage>
        <taxon>Eukaryota</taxon>
        <taxon>Viridiplantae</taxon>
        <taxon>Chlorophyta</taxon>
        <taxon>core chlorophytes</taxon>
        <taxon>Chlorophyceae</taxon>
        <taxon>CS clade</taxon>
        <taxon>Chlamydomonadales</taxon>
        <taxon>Astrephomenaceae</taxon>
        <taxon>Astrephomene</taxon>
    </lineage>
</organism>
<dbReference type="AlphaFoldDB" id="A0AAD3DT44"/>
<dbReference type="Proteomes" id="UP001054857">
    <property type="component" value="Unassembled WGS sequence"/>
</dbReference>
<protein>
    <submittedName>
        <fullName evidence="2">Uncharacterized protein</fullName>
    </submittedName>
</protein>
<feature type="compositionally biased region" description="Low complexity" evidence="1">
    <location>
        <begin position="527"/>
        <end position="536"/>
    </location>
</feature>
<feature type="compositionally biased region" description="Acidic residues" evidence="1">
    <location>
        <begin position="555"/>
        <end position="581"/>
    </location>
</feature>
<feature type="compositionally biased region" description="Low complexity" evidence="1">
    <location>
        <begin position="597"/>
        <end position="612"/>
    </location>
</feature>
<keyword evidence="3" id="KW-1185">Reference proteome</keyword>
<feature type="non-terminal residue" evidence="2">
    <location>
        <position position="930"/>
    </location>
</feature>
<dbReference type="SUPFAM" id="SSF50978">
    <property type="entry name" value="WD40 repeat-like"/>
    <property type="match status" value="1"/>
</dbReference>
<reference evidence="2 3" key="1">
    <citation type="journal article" date="2021" name="Sci. Rep.">
        <title>Genome sequencing of the multicellular alga Astrephomene provides insights into convergent evolution of germ-soma differentiation.</title>
        <authorList>
            <person name="Yamashita S."/>
            <person name="Yamamoto K."/>
            <person name="Matsuzaki R."/>
            <person name="Suzuki S."/>
            <person name="Yamaguchi H."/>
            <person name="Hirooka S."/>
            <person name="Minakuchi Y."/>
            <person name="Miyagishima S."/>
            <person name="Kawachi M."/>
            <person name="Toyoda A."/>
            <person name="Nozaki H."/>
        </authorList>
    </citation>
    <scope>NUCLEOTIDE SEQUENCE [LARGE SCALE GENOMIC DNA]</scope>
    <source>
        <strain evidence="2 3">NIES-4017</strain>
    </source>
</reference>
<dbReference type="Gene3D" id="2.130.10.10">
    <property type="entry name" value="YVTN repeat-like/Quinoprotein amine dehydrogenase"/>
    <property type="match status" value="1"/>
</dbReference>
<feature type="compositionally biased region" description="Acidic residues" evidence="1">
    <location>
        <begin position="614"/>
        <end position="625"/>
    </location>
</feature>
<evidence type="ECO:0000313" key="2">
    <source>
        <dbReference type="EMBL" id="GFR47624.1"/>
    </source>
</evidence>
<feature type="region of interest" description="Disordered" evidence="1">
    <location>
        <begin position="297"/>
        <end position="331"/>
    </location>
</feature>
<feature type="region of interest" description="Disordered" evidence="1">
    <location>
        <begin position="555"/>
        <end position="667"/>
    </location>
</feature>
<name>A0AAD3DT44_9CHLO</name>
<feature type="region of interest" description="Disordered" evidence="1">
    <location>
        <begin position="473"/>
        <end position="536"/>
    </location>
</feature>
<dbReference type="InterPro" id="IPR015943">
    <property type="entry name" value="WD40/YVTN_repeat-like_dom_sf"/>
</dbReference>
<dbReference type="InterPro" id="IPR036322">
    <property type="entry name" value="WD40_repeat_dom_sf"/>
</dbReference>
<feature type="compositionally biased region" description="Low complexity" evidence="1">
    <location>
        <begin position="908"/>
        <end position="917"/>
    </location>
</feature>
<feature type="region of interest" description="Disordered" evidence="1">
    <location>
        <begin position="892"/>
        <end position="917"/>
    </location>
</feature>
<dbReference type="EMBL" id="BMAR01000019">
    <property type="protein sequence ID" value="GFR47624.1"/>
    <property type="molecule type" value="Genomic_DNA"/>
</dbReference>
<feature type="compositionally biased region" description="Polar residues" evidence="1">
    <location>
        <begin position="509"/>
        <end position="519"/>
    </location>
</feature>
<evidence type="ECO:0000313" key="3">
    <source>
        <dbReference type="Proteomes" id="UP001054857"/>
    </source>
</evidence>
<feature type="region of interest" description="Disordered" evidence="1">
    <location>
        <begin position="727"/>
        <end position="767"/>
    </location>
</feature>